<keyword evidence="2" id="KW-1185">Reference proteome</keyword>
<name>A0A4R2EWJ1_9BACT</name>
<proteinExistence type="predicted"/>
<evidence type="ECO:0000313" key="1">
    <source>
        <dbReference type="EMBL" id="TCN72196.1"/>
    </source>
</evidence>
<protein>
    <recommendedName>
        <fullName evidence="3">Lipocalin-like protein</fullName>
    </recommendedName>
</protein>
<sequence>MNKRITLLGVAFVFIVLLSTVLYSCESNQKPAYTGEWVMMDSSMFYTKDSLVRKATYALGESDFTITYSSINDTAKAFVDSLKIRGKLLVIAESMSFQVKEFSVIPDTVKTFVTLKSAVDTAYRRVAEDYGIDTLSTYKFRVVNSRTLMLKKGEVESTYHR</sequence>
<reference evidence="1 2" key="1">
    <citation type="submission" date="2019-03" db="EMBL/GenBank/DDBJ databases">
        <title>Genomic Encyclopedia of Archaeal and Bacterial Type Strains, Phase II (KMG-II): from individual species to whole genera.</title>
        <authorList>
            <person name="Goeker M."/>
        </authorList>
    </citation>
    <scope>NUCLEOTIDE SEQUENCE [LARGE SCALE GENOMIC DNA]</scope>
    <source>
        <strain evidence="1 2">RL-C</strain>
    </source>
</reference>
<comment type="caution">
    <text evidence="1">The sequence shown here is derived from an EMBL/GenBank/DDBJ whole genome shotgun (WGS) entry which is preliminary data.</text>
</comment>
<accession>A0A4R2EWJ1</accession>
<dbReference type="PROSITE" id="PS51257">
    <property type="entry name" value="PROKAR_LIPOPROTEIN"/>
    <property type="match status" value="1"/>
</dbReference>
<dbReference type="RefSeq" id="WP_131838259.1">
    <property type="nucleotide sequence ID" value="NZ_SLWB01000002.1"/>
</dbReference>
<evidence type="ECO:0000313" key="2">
    <source>
        <dbReference type="Proteomes" id="UP000294830"/>
    </source>
</evidence>
<evidence type="ECO:0008006" key="3">
    <source>
        <dbReference type="Google" id="ProtNLM"/>
    </source>
</evidence>
<dbReference type="AlphaFoldDB" id="A0A4R2EWJ1"/>
<organism evidence="1 2">
    <name type="scientific">Acetobacteroides hydrogenigenes</name>
    <dbReference type="NCBI Taxonomy" id="979970"/>
    <lineage>
        <taxon>Bacteria</taxon>
        <taxon>Pseudomonadati</taxon>
        <taxon>Bacteroidota</taxon>
        <taxon>Bacteroidia</taxon>
        <taxon>Bacteroidales</taxon>
        <taxon>Rikenellaceae</taxon>
        <taxon>Acetobacteroides</taxon>
    </lineage>
</organism>
<dbReference type="EMBL" id="SLWB01000002">
    <property type="protein sequence ID" value="TCN72196.1"/>
    <property type="molecule type" value="Genomic_DNA"/>
</dbReference>
<gene>
    <name evidence="1" type="ORF">CLV25_102159</name>
</gene>
<dbReference type="Proteomes" id="UP000294830">
    <property type="component" value="Unassembled WGS sequence"/>
</dbReference>